<dbReference type="Gene3D" id="4.10.240.10">
    <property type="entry name" value="Zn(2)-C6 fungal-type DNA-binding domain"/>
    <property type="match status" value="1"/>
</dbReference>
<proteinExistence type="predicted"/>
<gene>
    <name evidence="3" type="ORF">HII31_09505</name>
</gene>
<reference evidence="3" key="1">
    <citation type="submission" date="2020-04" db="EMBL/GenBank/DDBJ databases">
        <title>Draft genome resource of the tomato pathogen Pseudocercospora fuligena.</title>
        <authorList>
            <person name="Zaccaron A."/>
        </authorList>
    </citation>
    <scope>NUCLEOTIDE SEQUENCE</scope>
    <source>
        <strain evidence="3">PF001</strain>
    </source>
</reference>
<sequence length="523" mass="58773">MSTGRALTSRLPDRRNTKNTNGSSDRRACDACFKLKEKCVFAQGNDDCDRCRRLQKTCTSDRPIRASGRPRKERNLRVRMDPSTLRSLSQGTPLELTPFGVLAKDLKPIEEFMFRHFLDSTKFNQLMVAPRVGQAMHREATFSLLHNYDDINDGYFSMYGSFAQAMGLDIPGFEPEVNTARGSKALKKFCEMKLPTTRQEFLPWMWLGTALTIHTHCLLGTDAAPIRRYMLSHVKKMAEQGLETRTHPVMLITLSLDAVDSLLKRELPITGYPHASTDVLKDEVLGLCAQLVDFIGEICKVSHAMARDGELAEHFEALDQIEANIQSCKPQVTPEMAETMTALEMAHVYAQVRVHRDAYMLIIHRLRYAFGVKDETGKMIAQNIMTDLDMTTSISGTPPSWVTLPYLVACIERMGAEERQTALDNVDLYIDGIHPAARSSTRAWLEAVWSKRDIGPGFKWLDVMDELPTICLNHVGSVRDIPGQGRHASVHHLSTVRVRKVPTLADPDEPDVFAEMPAGCEPQ</sequence>
<keyword evidence="1" id="KW-0539">Nucleus</keyword>
<evidence type="ECO:0000313" key="3">
    <source>
        <dbReference type="EMBL" id="KAF7189083.1"/>
    </source>
</evidence>
<evidence type="ECO:0000313" key="4">
    <source>
        <dbReference type="Proteomes" id="UP000660729"/>
    </source>
</evidence>
<dbReference type="AlphaFoldDB" id="A0A8H6RDQ6"/>
<dbReference type="InterPro" id="IPR021858">
    <property type="entry name" value="Fun_TF"/>
</dbReference>
<dbReference type="Proteomes" id="UP000660729">
    <property type="component" value="Unassembled WGS sequence"/>
</dbReference>
<feature type="region of interest" description="Disordered" evidence="2">
    <location>
        <begin position="1"/>
        <end position="26"/>
    </location>
</feature>
<protein>
    <recommendedName>
        <fullName evidence="5">Zn(2)-C6 fungal-type domain-containing protein</fullName>
    </recommendedName>
</protein>
<dbReference type="Pfam" id="PF11951">
    <property type="entry name" value="Fungal_trans_2"/>
    <property type="match status" value="1"/>
</dbReference>
<comment type="caution">
    <text evidence="3">The sequence shown here is derived from an EMBL/GenBank/DDBJ whole genome shotgun (WGS) entry which is preliminary data.</text>
</comment>
<dbReference type="GO" id="GO:0008270">
    <property type="term" value="F:zinc ion binding"/>
    <property type="evidence" value="ECO:0007669"/>
    <property type="project" value="InterPro"/>
</dbReference>
<dbReference type="OrthoDB" id="4137815at2759"/>
<dbReference type="GO" id="GO:0000981">
    <property type="term" value="F:DNA-binding transcription factor activity, RNA polymerase II-specific"/>
    <property type="evidence" value="ECO:0007669"/>
    <property type="project" value="InterPro"/>
</dbReference>
<dbReference type="SUPFAM" id="SSF57701">
    <property type="entry name" value="Zn2/Cys6 DNA-binding domain"/>
    <property type="match status" value="1"/>
</dbReference>
<dbReference type="CDD" id="cd00067">
    <property type="entry name" value="GAL4"/>
    <property type="match status" value="1"/>
</dbReference>
<dbReference type="InterPro" id="IPR001138">
    <property type="entry name" value="Zn2Cys6_DnaBD"/>
</dbReference>
<name>A0A8H6RDQ6_9PEZI</name>
<evidence type="ECO:0000256" key="2">
    <source>
        <dbReference type="SAM" id="MobiDB-lite"/>
    </source>
</evidence>
<evidence type="ECO:0000256" key="1">
    <source>
        <dbReference type="ARBA" id="ARBA00023242"/>
    </source>
</evidence>
<organism evidence="3 4">
    <name type="scientific">Pseudocercospora fuligena</name>
    <dbReference type="NCBI Taxonomy" id="685502"/>
    <lineage>
        <taxon>Eukaryota</taxon>
        <taxon>Fungi</taxon>
        <taxon>Dikarya</taxon>
        <taxon>Ascomycota</taxon>
        <taxon>Pezizomycotina</taxon>
        <taxon>Dothideomycetes</taxon>
        <taxon>Dothideomycetidae</taxon>
        <taxon>Mycosphaerellales</taxon>
        <taxon>Mycosphaerellaceae</taxon>
        <taxon>Pseudocercospora</taxon>
    </lineage>
</organism>
<evidence type="ECO:0008006" key="5">
    <source>
        <dbReference type="Google" id="ProtNLM"/>
    </source>
</evidence>
<accession>A0A8H6RDQ6</accession>
<dbReference type="EMBL" id="JABCIY010000194">
    <property type="protein sequence ID" value="KAF7189083.1"/>
    <property type="molecule type" value="Genomic_DNA"/>
</dbReference>
<dbReference type="InterPro" id="IPR036864">
    <property type="entry name" value="Zn2-C6_fun-type_DNA-bd_sf"/>
</dbReference>
<keyword evidence="4" id="KW-1185">Reference proteome</keyword>